<reference evidence="4 5" key="1">
    <citation type="submission" date="2024-08" db="EMBL/GenBank/DDBJ databases">
        <title>The draft genome of Apodemus speciosus.</title>
        <authorList>
            <person name="Nabeshima K."/>
            <person name="Suzuki S."/>
            <person name="Onuma M."/>
        </authorList>
    </citation>
    <scope>NUCLEOTIDE SEQUENCE [LARGE SCALE GENOMIC DNA]</scope>
    <source>
        <strain evidence="4">IB14-021</strain>
    </source>
</reference>
<organism evidence="4 5">
    <name type="scientific">Apodemus speciosus</name>
    <name type="common">Large Japanese field mouse</name>
    <dbReference type="NCBI Taxonomy" id="105296"/>
    <lineage>
        <taxon>Eukaryota</taxon>
        <taxon>Metazoa</taxon>
        <taxon>Chordata</taxon>
        <taxon>Craniata</taxon>
        <taxon>Vertebrata</taxon>
        <taxon>Euteleostomi</taxon>
        <taxon>Mammalia</taxon>
        <taxon>Eutheria</taxon>
        <taxon>Euarchontoglires</taxon>
        <taxon>Glires</taxon>
        <taxon>Rodentia</taxon>
        <taxon>Myomorpha</taxon>
        <taxon>Muroidea</taxon>
        <taxon>Muridae</taxon>
        <taxon>Murinae</taxon>
        <taxon>Apodemus</taxon>
    </lineage>
</organism>
<accession>A0ABQ0EMB9</accession>
<evidence type="ECO:0000313" key="4">
    <source>
        <dbReference type="EMBL" id="GAB1288023.1"/>
    </source>
</evidence>
<feature type="domain" description="AKNA" evidence="3">
    <location>
        <begin position="361"/>
        <end position="453"/>
    </location>
</feature>
<feature type="compositionally biased region" description="Polar residues" evidence="2">
    <location>
        <begin position="199"/>
        <end position="223"/>
    </location>
</feature>
<feature type="coiled-coil region" evidence="1">
    <location>
        <begin position="407"/>
        <end position="434"/>
    </location>
</feature>
<feature type="compositionally biased region" description="Basic residues" evidence="2">
    <location>
        <begin position="491"/>
        <end position="504"/>
    </location>
</feature>
<feature type="region of interest" description="Disordered" evidence="2">
    <location>
        <begin position="13"/>
        <end position="44"/>
    </location>
</feature>
<evidence type="ECO:0000313" key="5">
    <source>
        <dbReference type="Proteomes" id="UP001623349"/>
    </source>
</evidence>
<dbReference type="Pfam" id="PF12443">
    <property type="entry name" value="AKNA"/>
    <property type="match status" value="1"/>
</dbReference>
<dbReference type="InterPro" id="IPR052655">
    <property type="entry name" value="AKNA_Centrosome-Trans_reg"/>
</dbReference>
<dbReference type="PANTHER" id="PTHR21510:SF16">
    <property type="entry name" value="PROTEIN AKNAD1"/>
    <property type="match status" value="1"/>
</dbReference>
<proteinExistence type="predicted"/>
<feature type="region of interest" description="Disordered" evidence="2">
    <location>
        <begin position="197"/>
        <end position="223"/>
    </location>
</feature>
<feature type="region of interest" description="Disordered" evidence="2">
    <location>
        <begin position="115"/>
        <end position="142"/>
    </location>
</feature>
<sequence>MTILCIEHTVQTFNENPTSPRPGSRVPQTSAHTTMDEADFSEDTTYKQQEDLPYDGDFSQMKLCTSYNFILTNDMFPVPVEAVMSGDLQEVAAHREVYQDTALPETWDKMTEHVVSNGHDKDKPCASASPGPANKEDTKSHISDSLLHHRSGEQLFRGQGAGYETLLGTSNAESLDDSVTLTNIISCYAKNYYPKEQTPEFSGQPSPQNGSANSSKPCCSTSTEGEIISPLGTAVTAGKSSHQEDPSFLTRTKGPGDKYKSCVGRTPQRQLPDKASSGHWLRHGQAQVQYQLLPDFSKVAPKVKISKNTVTDKPLTVANQGSYSPRLRNKSTVVQDNLGTVSRSNRVEKQPEQKRKFTEPSQQIQVQPATHTCQEPLTGLELEKSRLNLTPTPQKDSFSNSYIFQKISQGKQMCQKLKEQTDQLKNKVQEFSKRIKQDSLCRLQDIRLMTKEHAGCLPGPWGSRGSEVTGPPRGGPQEATSKELSELAPKMKQKMEKRGHRRTNCGKVSSSMHEKTPPQGLPLGSDAGLSFSPDPGTGPQSNKCEVYGSKTRNSRRVYEEDPQKDMTLQDKMTQITVEDIPLSSLTSYMKIKSLHLSCLKAKWIWSWRVNSELFQDEHDPAAGKHPKTYLTSTSDLVTPSPFPGIPRIQSLCPSSSMEEMESKILNSPLDHALRTAAKLKRTTDQMVKSIAEDLSKAQRWRRQLRYC</sequence>
<keyword evidence="5" id="KW-1185">Reference proteome</keyword>
<protein>
    <submittedName>
        <fullName evidence="4">AKNA domain-containing 1</fullName>
    </submittedName>
</protein>
<dbReference type="Proteomes" id="UP001623349">
    <property type="component" value="Unassembled WGS sequence"/>
</dbReference>
<dbReference type="EMBL" id="BAAFST010000003">
    <property type="protein sequence ID" value="GAB1288023.1"/>
    <property type="molecule type" value="Genomic_DNA"/>
</dbReference>
<feature type="region of interest" description="Disordered" evidence="2">
    <location>
        <begin position="457"/>
        <end position="564"/>
    </location>
</feature>
<dbReference type="PANTHER" id="PTHR21510">
    <property type="entry name" value="AKNA DOMAIN-CONTAINING PROTEIN"/>
    <property type="match status" value="1"/>
</dbReference>
<keyword evidence="1" id="KW-0175">Coiled coil</keyword>
<feature type="region of interest" description="Disordered" evidence="2">
    <location>
        <begin position="235"/>
        <end position="279"/>
    </location>
</feature>
<evidence type="ECO:0000259" key="3">
    <source>
        <dbReference type="Pfam" id="PF12443"/>
    </source>
</evidence>
<dbReference type="InterPro" id="IPR022150">
    <property type="entry name" value="AKNA_dom"/>
</dbReference>
<evidence type="ECO:0000256" key="2">
    <source>
        <dbReference type="SAM" id="MobiDB-lite"/>
    </source>
</evidence>
<name>A0ABQ0EMB9_APOSI</name>
<gene>
    <name evidence="4" type="ORF">APTSU1_000325300</name>
</gene>
<comment type="caution">
    <text evidence="4">The sequence shown here is derived from an EMBL/GenBank/DDBJ whole genome shotgun (WGS) entry which is preliminary data.</text>
</comment>
<feature type="compositionally biased region" description="Basic and acidic residues" evidence="2">
    <location>
        <begin position="115"/>
        <end position="124"/>
    </location>
</feature>
<evidence type="ECO:0000256" key="1">
    <source>
        <dbReference type="SAM" id="Coils"/>
    </source>
</evidence>